<evidence type="ECO:0008006" key="3">
    <source>
        <dbReference type="Google" id="ProtNLM"/>
    </source>
</evidence>
<dbReference type="EMBL" id="CP121472">
    <property type="protein sequence ID" value="WPL15539.1"/>
    <property type="molecule type" value="Genomic_DNA"/>
</dbReference>
<reference evidence="1 2" key="1">
    <citation type="journal article" date="2023" name="Microorganisms">
        <title>Thiorhodovibrio frisius and Trv. litoralis spp. nov., Two Novel Members from a Clade of Fastidious Purple Sulfur Bacteria That Exhibit Unique Red-Shifted Light-Harvesting Capabilities.</title>
        <authorList>
            <person name="Methner A."/>
            <person name="Kuzyk S.B."/>
            <person name="Petersen J."/>
            <person name="Bauer S."/>
            <person name="Brinkmann H."/>
            <person name="Sichau K."/>
            <person name="Wanner G."/>
            <person name="Wolf J."/>
            <person name="Neumann-Schaal M."/>
            <person name="Henke P."/>
            <person name="Tank M."/>
            <person name="Sproer C."/>
            <person name="Bunk B."/>
            <person name="Overmann J."/>
        </authorList>
    </citation>
    <scope>NUCLEOTIDE SEQUENCE [LARGE SCALE GENOMIC DNA]</scope>
    <source>
        <strain evidence="1 2">DSM 6702</strain>
    </source>
</reference>
<evidence type="ECO:0000313" key="2">
    <source>
        <dbReference type="Proteomes" id="UP001432180"/>
    </source>
</evidence>
<sequence>MKLRLDSKQFDELQRIFTAEIVERIKMKLQEAKLQETGFDQARIEDLTAEIALSITGIIDDLAGIEIEGLEVHPYLTFRASSATENDAEDDELIHCGENAYTYEQVYGAMRKLFHP</sequence>
<dbReference type="Proteomes" id="UP001432180">
    <property type="component" value="Chromosome"/>
</dbReference>
<proteinExistence type="predicted"/>
<evidence type="ECO:0000313" key="1">
    <source>
        <dbReference type="EMBL" id="WPL15539.1"/>
    </source>
</evidence>
<dbReference type="RefSeq" id="WP_328988184.1">
    <property type="nucleotide sequence ID" value="NZ_CP121472.1"/>
</dbReference>
<accession>A0ABZ0S5E1</accession>
<keyword evidence="2" id="KW-1185">Reference proteome</keyword>
<organism evidence="1 2">
    <name type="scientific">Thiorhodovibrio winogradskyi</name>
    <dbReference type="NCBI Taxonomy" id="77007"/>
    <lineage>
        <taxon>Bacteria</taxon>
        <taxon>Pseudomonadati</taxon>
        <taxon>Pseudomonadota</taxon>
        <taxon>Gammaproteobacteria</taxon>
        <taxon>Chromatiales</taxon>
        <taxon>Chromatiaceae</taxon>
        <taxon>Thiorhodovibrio</taxon>
    </lineage>
</organism>
<name>A0ABZ0S5E1_9GAMM</name>
<protein>
    <recommendedName>
        <fullName evidence="3">Phage protein</fullName>
    </recommendedName>
</protein>
<gene>
    <name evidence="1" type="ORF">Thiowin_00438</name>
</gene>